<feature type="region of interest" description="Disordered" evidence="3">
    <location>
        <begin position="32"/>
        <end position="121"/>
    </location>
</feature>
<dbReference type="InterPro" id="IPR032466">
    <property type="entry name" value="Metal_Hydrolase"/>
</dbReference>
<dbReference type="RefSeq" id="XP_026069103.1">
    <property type="nucleotide sequence ID" value="XM_026213318.1"/>
</dbReference>
<feature type="compositionally biased region" description="Basic residues" evidence="3">
    <location>
        <begin position="75"/>
        <end position="92"/>
    </location>
</feature>
<dbReference type="AlphaFoldDB" id="A0A6P6K9Q7"/>
<dbReference type="RefSeq" id="XP_026069104.1">
    <property type="nucleotide sequence ID" value="XM_026213319.1"/>
</dbReference>
<dbReference type="PANTHER" id="PTHR46363">
    <property type="entry name" value="DEOXYRIBONUCLEASE TATDN2-RELATED"/>
    <property type="match status" value="1"/>
</dbReference>
<dbReference type="PROSITE" id="PS01137">
    <property type="entry name" value="TATD_1"/>
    <property type="match status" value="1"/>
</dbReference>
<dbReference type="PANTHER" id="PTHR46363:SF1">
    <property type="entry name" value="DEOXYRIBONUCLEASE TATDN2-RELATED"/>
    <property type="match status" value="1"/>
</dbReference>
<organism evidence="4 5">
    <name type="scientific">Carassius auratus</name>
    <name type="common">Goldfish</name>
    <dbReference type="NCBI Taxonomy" id="7957"/>
    <lineage>
        <taxon>Eukaryota</taxon>
        <taxon>Metazoa</taxon>
        <taxon>Chordata</taxon>
        <taxon>Craniata</taxon>
        <taxon>Vertebrata</taxon>
        <taxon>Euteleostomi</taxon>
        <taxon>Actinopterygii</taxon>
        <taxon>Neopterygii</taxon>
        <taxon>Teleostei</taxon>
        <taxon>Ostariophysi</taxon>
        <taxon>Cypriniformes</taxon>
        <taxon>Cyprinidae</taxon>
        <taxon>Cyprininae</taxon>
        <taxon>Carassius</taxon>
    </lineage>
</organism>
<dbReference type="SUPFAM" id="SSF51556">
    <property type="entry name" value="Metallo-dependent hydrolases"/>
    <property type="match status" value="1"/>
</dbReference>
<evidence type="ECO:0000313" key="5">
    <source>
        <dbReference type="RefSeq" id="XP_026069103.1"/>
    </source>
</evidence>
<accession>A0A6P6K9Q7</accession>
<evidence type="ECO:0000313" key="6">
    <source>
        <dbReference type="RefSeq" id="XP_026069104.1"/>
    </source>
</evidence>
<dbReference type="Gene3D" id="3.20.20.140">
    <property type="entry name" value="Metal-dependent hydrolases"/>
    <property type="match status" value="1"/>
</dbReference>
<dbReference type="FunFam" id="3.20.20.140:FF:000027">
    <property type="entry name" value="putative deoxyribonuclease TATDN2"/>
    <property type="match status" value="1"/>
</dbReference>
<dbReference type="Pfam" id="PF01026">
    <property type="entry name" value="TatD_DNase"/>
    <property type="match status" value="1"/>
</dbReference>
<reference evidence="5 6" key="1">
    <citation type="submission" date="2025-04" db="UniProtKB">
        <authorList>
            <consortium name="RefSeq"/>
        </authorList>
    </citation>
    <scope>IDENTIFICATION</scope>
    <source>
        <strain evidence="5 6">Wakin</strain>
        <tissue evidence="5 6">Muscle</tissue>
    </source>
</reference>
<gene>
    <name evidence="5 6" type="primary">LOC113050392</name>
</gene>
<protein>
    <submittedName>
        <fullName evidence="5 6">Deoxyribonuclease TATDN2 isoform X2</fullName>
    </submittedName>
</protein>
<dbReference type="GO" id="GO:0016788">
    <property type="term" value="F:hydrolase activity, acting on ester bonds"/>
    <property type="evidence" value="ECO:0007669"/>
    <property type="project" value="InterPro"/>
</dbReference>
<proteinExistence type="inferred from homology"/>
<comment type="similarity">
    <text evidence="1">Belongs to the metallo-dependent hydrolases superfamily. TatD-type hydrolase family.</text>
</comment>
<keyword evidence="2" id="KW-0378">Hydrolase</keyword>
<dbReference type="InterPro" id="IPR001130">
    <property type="entry name" value="TatD-like"/>
</dbReference>
<dbReference type="PROSITE" id="PS01091">
    <property type="entry name" value="TATD_3"/>
    <property type="match status" value="1"/>
</dbReference>
<dbReference type="GeneTree" id="ENSGT00940000155616"/>
<feature type="compositionally biased region" description="Polar residues" evidence="3">
    <location>
        <begin position="45"/>
        <end position="57"/>
    </location>
</feature>
<dbReference type="GeneID" id="113050392"/>
<evidence type="ECO:0000256" key="1">
    <source>
        <dbReference type="ARBA" id="ARBA00009275"/>
    </source>
</evidence>
<dbReference type="CDD" id="cd01310">
    <property type="entry name" value="TatD_DNAse"/>
    <property type="match status" value="1"/>
</dbReference>
<evidence type="ECO:0000256" key="2">
    <source>
        <dbReference type="ARBA" id="ARBA00022801"/>
    </source>
</evidence>
<sequence>MNRKREKVKSTWLNVESPRKLRKNCVGVAQSTCEDGDAQDGGMSEVSSPGLNTSTGSAGLGHMENMCLSTPRSSPKTRLKLTRRHRAVSRKKSQCEDTVSGQSSVGPPPPSAGKKRRNPQEGQKVFLFKALNDAMGYANKKSSIGGPKSLYAKKTPDKLIKAIEVESTSELDCCSFNEKNDQLITNTEDRPPSLEFIDTQDDGAEIKLDARSVILRRPESPDWSDDEDSEQVEVFSQDFESFKPKGRQTNELKRDCKLVDFSNTPPPLKCKTSSPALKSSIFPQALWELKSQGCCDTSPTIPARDMELLSELPPQNTAFDLEPPKNYSHCRTVRRSIPRLRTFDYSPLTTRRTSESNIYTSSHMLHAADSATRGMSVGSEPLWLSDLNYSEADSAGFIDTHCHLDMLYGKLGFRGSFKKFQSKYASSFPMEYMGCIADFCNPRITERDAIWEGLLGEEKVWGAFGCHPHFAKEYNHAHEQSIMGAMRHPKTIAFGEIGLDYSYKNSTDSRKQKEVFERQLQLAVSLGKPLVIHCRDADDDVLKIMKKCVPQEYKIHRHCFTNSYSVIEPFLSEFTNLCVGFTGLVTYHQAVEARDAVKKIPLDRILLETDAPYFLPRQVPKSTCRFAHPGMGIHTLHEISLLKGESLNTVLQTVRQNTRHIYGL</sequence>
<name>A0A6P6K9Q7_CARAU</name>
<dbReference type="PROSITE" id="PS01090">
    <property type="entry name" value="TATD_2"/>
    <property type="match status" value="1"/>
</dbReference>
<dbReference type="Proteomes" id="UP000515129">
    <property type="component" value="Chromosome 31"/>
</dbReference>
<evidence type="ECO:0000313" key="4">
    <source>
        <dbReference type="Proteomes" id="UP000515129"/>
    </source>
</evidence>
<keyword evidence="4" id="KW-1185">Reference proteome</keyword>
<dbReference type="InterPro" id="IPR018228">
    <property type="entry name" value="DNase_TatD-rel_CS"/>
</dbReference>
<evidence type="ECO:0000256" key="3">
    <source>
        <dbReference type="SAM" id="MobiDB-lite"/>
    </source>
</evidence>